<reference evidence="14" key="1">
    <citation type="submission" date="2022-12" db="EMBL/GenBank/DDBJ databases">
        <authorList>
            <person name="Webb A."/>
        </authorList>
    </citation>
    <scope>NUCLEOTIDE SEQUENCE</scope>
    <source>
        <strain evidence="14">Hp1</strain>
    </source>
</reference>
<evidence type="ECO:0000313" key="14">
    <source>
        <dbReference type="EMBL" id="CAI5734376.1"/>
    </source>
</evidence>
<dbReference type="InterPro" id="IPR002423">
    <property type="entry name" value="Cpn60/GroEL/TCP-1"/>
</dbReference>
<dbReference type="Gene3D" id="3.50.7.10">
    <property type="entry name" value="GroEL"/>
    <property type="match status" value="1"/>
</dbReference>
<keyword evidence="8 10" id="KW-0067">ATP-binding</keyword>
<dbReference type="InterPro" id="IPR044769">
    <property type="entry name" value="PIKfyve_PIPKc"/>
</dbReference>
<dbReference type="InterPro" id="IPR017455">
    <property type="entry name" value="Znf_FYVE-rel"/>
</dbReference>
<feature type="domain" description="PIPK" evidence="13">
    <location>
        <begin position="1232"/>
        <end position="1568"/>
    </location>
</feature>
<dbReference type="Gene3D" id="3.30.800.10">
    <property type="entry name" value="Phosphatidylinositol Phosphate Kinase II Beta"/>
    <property type="match status" value="1"/>
</dbReference>
<evidence type="ECO:0000256" key="9">
    <source>
        <dbReference type="PROSITE-ProRule" id="PRU00091"/>
    </source>
</evidence>
<dbReference type="InterPro" id="IPR002498">
    <property type="entry name" value="PInositol-4-P-4/5-kinase_core"/>
</dbReference>
<dbReference type="GO" id="GO:0008270">
    <property type="term" value="F:zinc ion binding"/>
    <property type="evidence" value="ECO:0007669"/>
    <property type="project" value="UniProtKB-KW"/>
</dbReference>
<dbReference type="PROSITE" id="PS51455">
    <property type="entry name" value="PIPK"/>
    <property type="match status" value="1"/>
</dbReference>
<dbReference type="Gene3D" id="3.30.40.10">
    <property type="entry name" value="Zinc/RING finger domain, C3HC4 (zinc finger)"/>
    <property type="match status" value="1"/>
</dbReference>
<organism evidence="14 15">
    <name type="scientific">Hyaloperonospora brassicae</name>
    <name type="common">Brassica downy mildew</name>
    <name type="synonym">Peronospora brassicae</name>
    <dbReference type="NCBI Taxonomy" id="162125"/>
    <lineage>
        <taxon>Eukaryota</taxon>
        <taxon>Sar</taxon>
        <taxon>Stramenopiles</taxon>
        <taxon>Oomycota</taxon>
        <taxon>Peronosporomycetes</taxon>
        <taxon>Peronosporales</taxon>
        <taxon>Peronosporaceae</taxon>
        <taxon>Hyaloperonospora</taxon>
    </lineage>
</organism>
<keyword evidence="4 10" id="KW-0547">Nucleotide-binding</keyword>
<keyword evidence="6 10" id="KW-0418">Kinase</keyword>
<gene>
    <name evidence="14" type="ORF">HBR001_LOCUS6137</name>
</gene>
<dbReference type="EMBL" id="CANTFL010001223">
    <property type="protein sequence ID" value="CAI5734376.1"/>
    <property type="molecule type" value="Genomic_DNA"/>
</dbReference>
<dbReference type="SUPFAM" id="SSF56104">
    <property type="entry name" value="SAICAR synthase-like"/>
    <property type="match status" value="1"/>
</dbReference>
<evidence type="ECO:0000256" key="1">
    <source>
        <dbReference type="ARBA" id="ARBA00012009"/>
    </source>
</evidence>
<sequence length="1586" mass="176827">MERTDADRRVLPTPHQRLDQDPSRLTTFPVPGFLASTCQAPGDVAVGRSVLESVEASPVEIRALPMSVSNQYWMPDHLCKVCYDCSAAFSLWRRRHHCRLCGQIFCYECSNCFIDGTCHGFPGAIRVCKFCVRLNDGASDETTKKESGRLADGPDELERSRKFILSHFDSSPCQLSGDYGCAKPSPFVFGPPVELNKVRLSLMSPVNSNSSDSKARLEQPTDSTRLTAEYSYLFEEFGAIDSHERSYIRTQSRTRRSSAELLITIESGGPDAKVPNHKWPYKLVSKQDGSTLPKEIQRELGALNTTNLSPHRDLLLDANMQKAYDQIRDGIGHSTSSIWNNLSEHDSIDMDHLVETLKDVAFVVTGHLLYSMNFRSIRGFNYANLVKVKSIAKTARVPTEINRGYGFKWLAGTVCHKHLSHKQMAREVTNPRILLFACGITYGRPNSAGRMSSLDTLLEQEKRYMAILVEKISVLEPDVIFVEKAVSRHAQELLYERRISIVLNVKEEILHRIARHTGAEVLTSVDHVDKANPEKVIGSCRSFTVKSSPVVLDERRAKKPLETLVGAFAKTPAAPGRMRTDTYLYLEGCDPLNGCTVLITGPSKQTLRLLKRLTRDVLSMTYHLLLEAHVLSDLDLGKNTLVSSKGSAGLVDEQCATWCTTSTLRVRDPGSPNPRYRQCAEAKHLRITARSNDDISFGNFLYQELAALSLKCQNVKCNHLMADHVHAFSCRTGTITISFEKLPDKSKPPFSLSKMSHVSFSEATDKTFDSFSELSRTMDSINLPLLMTPRSTIHTPRSDGEPETKVGIGYPTLAFSRWCRVCNAVVTPFVPLAKYVYKYSFARLLEVLFSEAERFVLPKPSSTCTHTSKESRVLFFNIGESVARFDFSRQVSLRLDRTEFKHSNDTLQTKASFAETERAFAKKEVTTRIETLKELLGLLISTFGEKIRKINQAVKAFENTISGHYTRMILEAVCISKIVRSGDAVFTHKLALIDGDLAEVLSACDTFQRALYLVACKWIACMLRLRESIMKHLATEVAPVASHSRSFTLGGNALLPPTYRSTTELPNVVEESFLPSCTTDTESNGGKGTDPLAGGRRTDALGHIHTSQPVTDDAVMLSSSPTLEEFDSSERATMPFPDASSAEEDGKEGGWKKALWDLCHILGQSEPASECSIDFPDALTAGHPSLPHQSKSRVVLVDEAKPITNVAYALSTASYEEELDGWNIRMHSEAVGPVAVQNKQEAHVANATSMNVSRAALETSLNAPFKFETEDMPLHLSLSSRETASTSSSTCWEFSTIVHYPLQFEVLRELFYGSDPSYVFSIAHVESWNTNGGKSGASFYRTLDGRFIVKHISLIEMQSFLGCLPAYFTYVASIYYDGRASLLSKTVGLYQTTVSRRDTGEKMVYYICVMENVFYQKQLTQTFDLKGSARNRMAKPRHTPEAFHNGNRVLLDGNFLEVTRGRSMAVLAEDHRYILEAVQNDTAFLNSIKIVDYSMVVGLTHRYNDTGEEETLSGMTIGIIDYFRQFDLIKRVESVGKSVGMIAGQSSPTIIEPCLYGHRFQAAIRRYFMPISPISSGANDDIKDCC</sequence>
<dbReference type="InterPro" id="IPR027409">
    <property type="entry name" value="GroEL-like_apical_dom_sf"/>
</dbReference>
<dbReference type="SMART" id="SM00064">
    <property type="entry name" value="FYVE"/>
    <property type="match status" value="1"/>
</dbReference>
<dbReference type="PROSITE" id="PS50178">
    <property type="entry name" value="ZF_FYVE"/>
    <property type="match status" value="1"/>
</dbReference>
<keyword evidence="5 9" id="KW-0863">Zinc-finger</keyword>
<dbReference type="SMART" id="SM00330">
    <property type="entry name" value="PIPKc"/>
    <property type="match status" value="1"/>
</dbReference>
<dbReference type="SUPFAM" id="SSF57903">
    <property type="entry name" value="FYVE/PHD zinc finger"/>
    <property type="match status" value="1"/>
</dbReference>
<feature type="region of interest" description="Disordered" evidence="11">
    <location>
        <begin position="1076"/>
        <end position="1099"/>
    </location>
</feature>
<evidence type="ECO:0000256" key="4">
    <source>
        <dbReference type="ARBA" id="ARBA00022741"/>
    </source>
</evidence>
<evidence type="ECO:0000256" key="5">
    <source>
        <dbReference type="ARBA" id="ARBA00022771"/>
    </source>
</evidence>
<evidence type="ECO:0000259" key="12">
    <source>
        <dbReference type="PROSITE" id="PS50178"/>
    </source>
</evidence>
<dbReference type="Gene3D" id="3.30.810.10">
    <property type="entry name" value="2-Layer Sandwich"/>
    <property type="match status" value="1"/>
</dbReference>
<dbReference type="Pfam" id="PF01363">
    <property type="entry name" value="FYVE"/>
    <property type="match status" value="1"/>
</dbReference>
<evidence type="ECO:0000256" key="8">
    <source>
        <dbReference type="ARBA" id="ARBA00022840"/>
    </source>
</evidence>
<dbReference type="InterPro" id="IPR027484">
    <property type="entry name" value="PInositol-4-P-5-kinase_N"/>
</dbReference>
<evidence type="ECO:0000256" key="10">
    <source>
        <dbReference type="PROSITE-ProRule" id="PRU00781"/>
    </source>
</evidence>
<dbReference type="FunFam" id="3.50.7.10:FF:000007">
    <property type="entry name" value="1-phosphatidylinositol 3-phosphate 5-kinase isoform X1"/>
    <property type="match status" value="1"/>
</dbReference>
<protein>
    <recommendedName>
        <fullName evidence="1">1-phosphatidylinositol-3-phosphate 5-kinase</fullName>
        <ecNumber evidence="1">2.7.1.150</ecNumber>
    </recommendedName>
</protein>
<evidence type="ECO:0000313" key="15">
    <source>
        <dbReference type="Proteomes" id="UP001162031"/>
    </source>
</evidence>
<evidence type="ECO:0000256" key="6">
    <source>
        <dbReference type="ARBA" id="ARBA00022777"/>
    </source>
</evidence>
<evidence type="ECO:0000256" key="2">
    <source>
        <dbReference type="ARBA" id="ARBA00022679"/>
    </source>
</evidence>
<evidence type="ECO:0000256" key="11">
    <source>
        <dbReference type="SAM" id="MobiDB-lite"/>
    </source>
</evidence>
<dbReference type="GO" id="GO:0005524">
    <property type="term" value="F:ATP binding"/>
    <property type="evidence" value="ECO:0007669"/>
    <property type="project" value="UniProtKB-UniRule"/>
</dbReference>
<dbReference type="InterPro" id="IPR027483">
    <property type="entry name" value="PInositol-4-P-4/5-kinase_C_sf"/>
</dbReference>
<evidence type="ECO:0000259" key="13">
    <source>
        <dbReference type="PROSITE" id="PS51455"/>
    </source>
</evidence>
<dbReference type="SUPFAM" id="SSF52029">
    <property type="entry name" value="GroEL apical domain-like"/>
    <property type="match status" value="1"/>
</dbReference>
<keyword evidence="2 10" id="KW-0808">Transferase</keyword>
<feature type="region of interest" description="Disordered" evidence="11">
    <location>
        <begin position="1123"/>
        <end position="1147"/>
    </location>
</feature>
<feature type="region of interest" description="Disordered" evidence="11">
    <location>
        <begin position="1"/>
        <end position="21"/>
    </location>
</feature>
<dbReference type="InterPro" id="IPR011011">
    <property type="entry name" value="Znf_FYVE_PHD"/>
</dbReference>
<dbReference type="InterPro" id="IPR013083">
    <property type="entry name" value="Znf_RING/FYVE/PHD"/>
</dbReference>
<dbReference type="InterPro" id="IPR000306">
    <property type="entry name" value="Znf_FYVE"/>
</dbReference>
<evidence type="ECO:0000256" key="7">
    <source>
        <dbReference type="ARBA" id="ARBA00022833"/>
    </source>
</evidence>
<dbReference type="EC" id="2.7.1.150" evidence="1"/>
<dbReference type="Pfam" id="PF01504">
    <property type="entry name" value="PIP5K"/>
    <property type="match status" value="1"/>
</dbReference>
<dbReference type="CDD" id="cd15725">
    <property type="entry name" value="FYVE_PIKfyve_Fab1"/>
    <property type="match status" value="1"/>
</dbReference>
<proteinExistence type="predicted"/>
<accession>A0AAV0UGK7</accession>
<dbReference type="PANTHER" id="PTHR45748">
    <property type="entry name" value="1-PHOSPHATIDYLINOSITOL 3-PHOSPHATE 5-KINASE-RELATED"/>
    <property type="match status" value="1"/>
</dbReference>
<keyword evidence="3" id="KW-0479">Metal-binding</keyword>
<keyword evidence="7" id="KW-0862">Zinc</keyword>
<keyword evidence="15" id="KW-1185">Reference proteome</keyword>
<dbReference type="GO" id="GO:0000285">
    <property type="term" value="F:1-phosphatidylinositol-3-phosphate 5-kinase activity"/>
    <property type="evidence" value="ECO:0007669"/>
    <property type="project" value="UniProtKB-EC"/>
</dbReference>
<feature type="domain" description="FYVE-type" evidence="12">
    <location>
        <begin position="82"/>
        <end position="136"/>
    </location>
</feature>
<dbReference type="Pfam" id="PF00118">
    <property type="entry name" value="Cpn60_TCP1"/>
    <property type="match status" value="1"/>
</dbReference>
<comment type="caution">
    <text evidence="14">The sequence shown here is derived from an EMBL/GenBank/DDBJ whole genome shotgun (WGS) entry which is preliminary data.</text>
</comment>
<evidence type="ECO:0000256" key="3">
    <source>
        <dbReference type="ARBA" id="ARBA00022723"/>
    </source>
</evidence>
<dbReference type="GO" id="GO:0046488">
    <property type="term" value="P:phosphatidylinositol metabolic process"/>
    <property type="evidence" value="ECO:0007669"/>
    <property type="project" value="UniProtKB-UniRule"/>
</dbReference>
<name>A0AAV0UGK7_HYABA</name>
<dbReference type="CDD" id="cd17300">
    <property type="entry name" value="PIPKc_PIKfyve"/>
    <property type="match status" value="1"/>
</dbReference>
<dbReference type="Proteomes" id="UP001162031">
    <property type="component" value="Unassembled WGS sequence"/>
</dbReference>